<keyword evidence="1" id="KW-0472">Membrane</keyword>
<accession>A0A9W8CLZ1</accession>
<keyword evidence="3" id="KW-1185">Reference proteome</keyword>
<name>A0A9W8CLZ1_9FUNG</name>
<gene>
    <name evidence="2" type="ORF">LPJ53_006455</name>
</gene>
<dbReference type="OrthoDB" id="5585295at2759"/>
<feature type="transmembrane region" description="Helical" evidence="1">
    <location>
        <begin position="54"/>
        <end position="71"/>
    </location>
</feature>
<sequence length="72" mass="8524">MSDRLTLTYIKDYELCTTTKGYIIVTLILLWINWLVIAVMTYRLRNIQSTFNEFYEFLVICFLATVAMVKTT</sequence>
<proteinExistence type="predicted"/>
<evidence type="ECO:0000313" key="3">
    <source>
        <dbReference type="Proteomes" id="UP001149813"/>
    </source>
</evidence>
<feature type="non-terminal residue" evidence="2">
    <location>
        <position position="72"/>
    </location>
</feature>
<dbReference type="Proteomes" id="UP001149813">
    <property type="component" value="Unassembled WGS sequence"/>
</dbReference>
<feature type="non-terminal residue" evidence="2">
    <location>
        <position position="1"/>
    </location>
</feature>
<keyword evidence="1" id="KW-0812">Transmembrane</keyword>
<protein>
    <submittedName>
        <fullName evidence="2">Uncharacterized protein</fullName>
    </submittedName>
</protein>
<evidence type="ECO:0000256" key="1">
    <source>
        <dbReference type="SAM" id="Phobius"/>
    </source>
</evidence>
<reference evidence="2" key="1">
    <citation type="submission" date="2022-07" db="EMBL/GenBank/DDBJ databases">
        <title>Phylogenomic reconstructions and comparative analyses of Kickxellomycotina fungi.</title>
        <authorList>
            <person name="Reynolds N.K."/>
            <person name="Stajich J.E."/>
            <person name="Barry K."/>
            <person name="Grigoriev I.V."/>
            <person name="Crous P."/>
            <person name="Smith M.E."/>
        </authorList>
    </citation>
    <scope>NUCLEOTIDE SEQUENCE</scope>
    <source>
        <strain evidence="2">NBRC 32514</strain>
    </source>
</reference>
<keyword evidence="1" id="KW-1133">Transmembrane helix</keyword>
<dbReference type="EMBL" id="JANBOJ010000811">
    <property type="protein sequence ID" value="KAJ1718555.1"/>
    <property type="molecule type" value="Genomic_DNA"/>
</dbReference>
<organism evidence="2 3">
    <name type="scientific">Coemansia erecta</name>
    <dbReference type="NCBI Taxonomy" id="147472"/>
    <lineage>
        <taxon>Eukaryota</taxon>
        <taxon>Fungi</taxon>
        <taxon>Fungi incertae sedis</taxon>
        <taxon>Zoopagomycota</taxon>
        <taxon>Kickxellomycotina</taxon>
        <taxon>Kickxellomycetes</taxon>
        <taxon>Kickxellales</taxon>
        <taxon>Kickxellaceae</taxon>
        <taxon>Coemansia</taxon>
    </lineage>
</organism>
<comment type="caution">
    <text evidence="2">The sequence shown here is derived from an EMBL/GenBank/DDBJ whole genome shotgun (WGS) entry which is preliminary data.</text>
</comment>
<feature type="transmembrane region" description="Helical" evidence="1">
    <location>
        <begin position="21"/>
        <end position="42"/>
    </location>
</feature>
<evidence type="ECO:0000313" key="2">
    <source>
        <dbReference type="EMBL" id="KAJ1718555.1"/>
    </source>
</evidence>
<dbReference type="AlphaFoldDB" id="A0A9W8CLZ1"/>